<evidence type="ECO:0000313" key="4">
    <source>
        <dbReference type="Proteomes" id="UP001155241"/>
    </source>
</evidence>
<dbReference type="NCBIfam" id="TIGR02595">
    <property type="entry name" value="PEP_CTERM"/>
    <property type="match status" value="1"/>
</dbReference>
<keyword evidence="1" id="KW-0732">Signal</keyword>
<dbReference type="Proteomes" id="UP001155241">
    <property type="component" value="Unassembled WGS sequence"/>
</dbReference>
<dbReference type="InterPro" id="IPR018247">
    <property type="entry name" value="EF_Hand_1_Ca_BS"/>
</dbReference>
<protein>
    <submittedName>
        <fullName evidence="3">PEP-CTERM sorting domain-containing protein</fullName>
    </submittedName>
</protein>
<evidence type="ECO:0000259" key="2">
    <source>
        <dbReference type="Pfam" id="PF07589"/>
    </source>
</evidence>
<name>A0A9X2F5Z4_9BACT</name>
<dbReference type="Pfam" id="PF07589">
    <property type="entry name" value="PEP-CTERM"/>
    <property type="match status" value="1"/>
</dbReference>
<comment type="caution">
    <text evidence="3">The sequence shown here is derived from an EMBL/GenBank/DDBJ whole genome shotgun (WGS) entry which is preliminary data.</text>
</comment>
<dbReference type="PROSITE" id="PS00018">
    <property type="entry name" value="EF_HAND_1"/>
    <property type="match status" value="1"/>
</dbReference>
<feature type="domain" description="Ice-binding protein C-terminal" evidence="2">
    <location>
        <begin position="554"/>
        <end position="579"/>
    </location>
</feature>
<proteinExistence type="predicted"/>
<sequence>MKRQLCLATFVLALASFGTHCSAINILAPGDFIIPIDSDPWTDGFGSTYPEAESPAQAIDDTLGTKYLNGAGHGSGFIVSPATTSTTVRSFRITTANDFASRTPSYFHLFGTNEATLSSADNSTGMDENWVLIDSFALDGEYGLPATINTAGPIIPIENNTSYRHYKMEFPSLRGQFGWVMQVDEVEFFVDAAGTSTDILTGATDIRAIANRRSGGATPAGENPNQLLDSASGTKYLNFGKENSGVIVTPASGPQVVTNFRIQTANDAPARDPASYVIYGTNDPIQSIGHTQGTDESWTQLDAGDLSLGDARGAYSDTIDINNNTAYSSYKIVFPTLKDSANANSMQIAGLTLNTTDPAVLKINRQTGEVAIETSTALSFGSYEITSETFGVLAADNWTSIASTGADTNDTWAETAAEPGMLAESLIEGGTGDGLEITPGTPLSLGTILPIIPTAFEDLTFNLYAADGTTIISQRVDYDGAEVPIGDYSGNGSVDIEDFEMFMEVYGSQFERGVDSEVTRYLGGDLDGDFDSDITDYNLFVEFAGGAGALFGTQVPEPSTVVLLSLGAVAGIVVRRARRGAVAALLAVFAIAGSANVTEAQTFSIVAPNQPVTITEPEGQAAESDQTAALALFDDTALDLLNINNELFNTNYDEITQDLYDFRSLIDQADPLSAPVYVFLDYGSSITTDWFVYAQRSGANYGADRVGKFDFWFSDTPFGETNSEIPAGEPEATVNISPTDNRLVTSTLYPYTLGGEHSGQYVAIGMTLSELSATVSAVNRPGGHEFRFLDGPTDLVLEVDRATGELTLMNNLSGAIPIDMTSYEINSPSGALDVEGFDGLGDEAGFSNWSIGGGSNENRLIDGDFVNFNTNSTISVGETGLSLGTGLNELFGVEDLTFTWTDADGRYFDARVVYTGEFPDILLGDFNDDGMVDLADYTVWRNNLGSTAGLPNDPTPAIVDASDYAIWKDNFGSSAPPAAAGISAVPEPAAIWMGLAAVAAACCMGRSQRKS</sequence>
<accession>A0A9X2F5Z4</accession>
<dbReference type="AlphaFoldDB" id="A0A9X2F5Z4"/>
<feature type="signal peptide" evidence="1">
    <location>
        <begin position="1"/>
        <end position="23"/>
    </location>
</feature>
<dbReference type="EMBL" id="JAMXLR010000011">
    <property type="protein sequence ID" value="MCO6042825.1"/>
    <property type="molecule type" value="Genomic_DNA"/>
</dbReference>
<dbReference type="RefSeq" id="WP_252850925.1">
    <property type="nucleotide sequence ID" value="NZ_JAMXLR010000011.1"/>
</dbReference>
<keyword evidence="4" id="KW-1185">Reference proteome</keyword>
<evidence type="ECO:0000256" key="1">
    <source>
        <dbReference type="SAM" id="SignalP"/>
    </source>
</evidence>
<reference evidence="3" key="1">
    <citation type="submission" date="2022-06" db="EMBL/GenBank/DDBJ databases">
        <title>Aeoliella straminimaris, a novel planctomycete from sediments.</title>
        <authorList>
            <person name="Vitorino I.R."/>
            <person name="Lage O.M."/>
        </authorList>
    </citation>
    <scope>NUCLEOTIDE SEQUENCE</scope>
    <source>
        <strain evidence="3">ICT_H6.2</strain>
    </source>
</reference>
<evidence type="ECO:0000313" key="3">
    <source>
        <dbReference type="EMBL" id="MCO6042825.1"/>
    </source>
</evidence>
<organism evidence="3 4">
    <name type="scientific">Aeoliella straminimaris</name>
    <dbReference type="NCBI Taxonomy" id="2954799"/>
    <lineage>
        <taxon>Bacteria</taxon>
        <taxon>Pseudomonadati</taxon>
        <taxon>Planctomycetota</taxon>
        <taxon>Planctomycetia</taxon>
        <taxon>Pirellulales</taxon>
        <taxon>Lacipirellulaceae</taxon>
        <taxon>Aeoliella</taxon>
    </lineage>
</organism>
<gene>
    <name evidence="3" type="ORF">NG895_02790</name>
</gene>
<dbReference type="InterPro" id="IPR013424">
    <property type="entry name" value="Ice-binding_C"/>
</dbReference>
<feature type="chain" id="PRO_5041000361" evidence="1">
    <location>
        <begin position="24"/>
        <end position="1011"/>
    </location>
</feature>